<evidence type="ECO:0000313" key="3">
    <source>
        <dbReference type="RefSeq" id="XP_011497229.1"/>
    </source>
</evidence>
<sequence>MPQLDVAAVPLANNQNVAVADNNHNLAEAIGPVLNNNNINRTRNNNNQNSLFNVRDRLFHALFIKSALFYARTFPRPVRRMIEFVVLLKAIMAFFVLVYIHVVFSRAPANCLEHVRDEWPRDGILRVEILRNAGDDYSIEKSYAKEEKLRQEKVEDLNSVLGILSGEGFINIEPSAVNDDQGTHISDEGLQNLTISVKKLNLEGATVDNMENISASNAAISPFLSTQLWSSYTQDHSHEPTSLAMKALDNKTNDESNEASIRDNIIQPLKHKVSEVEKIVKAVFPEDEYIVEYSLEYGFLRLSPERRQKLNIPVKIVTLDPLNDKCFGDAFSRLILDEFLGYDNLLMASIKTLAEHEDNKGFLRNVVTGEHYRFVSMWMSRTAYIAAFFIMLIFTASISMLLRYSHHQIFVFIVDLLQMLEFNATVSFSAASLLTVILALVGMEAIMSEFFNDTTTAFYIMLIVFIADQYDAVCCHTTITKRHWLSVRGEEGQVTKIRCELLMLIGGLQASGQDSTCIQ</sequence>
<dbReference type="GeneID" id="105361676"/>
<evidence type="ECO:0000256" key="1">
    <source>
        <dbReference type="SAM" id="Phobius"/>
    </source>
</evidence>
<keyword evidence="1" id="KW-1133">Transmembrane helix</keyword>
<feature type="transmembrane region" description="Helical" evidence="1">
    <location>
        <begin position="84"/>
        <end position="104"/>
    </location>
</feature>
<proteinExistence type="predicted"/>
<evidence type="ECO:0000313" key="2">
    <source>
        <dbReference type="Proteomes" id="UP000695007"/>
    </source>
</evidence>
<dbReference type="InterPro" id="IPR019144">
    <property type="entry name" value="Membralin"/>
</dbReference>
<dbReference type="GO" id="GO:0005783">
    <property type="term" value="C:endoplasmic reticulum"/>
    <property type="evidence" value="ECO:0007669"/>
    <property type="project" value="TreeGrafter"/>
</dbReference>
<dbReference type="PANTHER" id="PTHR21650">
    <property type="entry name" value="MEMBRALIN/KINETOCHORE PROTEIN NUF2"/>
    <property type="match status" value="1"/>
</dbReference>
<keyword evidence="1" id="KW-0812">Transmembrane</keyword>
<accession>A0AAJ6YFR5</accession>
<organism evidence="2 3">
    <name type="scientific">Ceratosolen solmsi marchali</name>
    <dbReference type="NCBI Taxonomy" id="326594"/>
    <lineage>
        <taxon>Eukaryota</taxon>
        <taxon>Metazoa</taxon>
        <taxon>Ecdysozoa</taxon>
        <taxon>Arthropoda</taxon>
        <taxon>Hexapoda</taxon>
        <taxon>Insecta</taxon>
        <taxon>Pterygota</taxon>
        <taxon>Neoptera</taxon>
        <taxon>Endopterygota</taxon>
        <taxon>Hymenoptera</taxon>
        <taxon>Apocrita</taxon>
        <taxon>Proctotrupomorpha</taxon>
        <taxon>Chalcidoidea</taxon>
        <taxon>Agaonidae</taxon>
        <taxon>Agaoninae</taxon>
        <taxon>Ceratosolen</taxon>
    </lineage>
</organism>
<dbReference type="GO" id="GO:0034976">
    <property type="term" value="P:response to endoplasmic reticulum stress"/>
    <property type="evidence" value="ECO:0007669"/>
    <property type="project" value="TreeGrafter"/>
</dbReference>
<dbReference type="Proteomes" id="UP000695007">
    <property type="component" value="Unplaced"/>
</dbReference>
<dbReference type="RefSeq" id="XP_011497229.1">
    <property type="nucleotide sequence ID" value="XM_011498927.1"/>
</dbReference>
<dbReference type="PANTHER" id="PTHR21650:SF4">
    <property type="entry name" value="MEMBRALIN"/>
    <property type="match status" value="1"/>
</dbReference>
<feature type="transmembrane region" description="Helical" evidence="1">
    <location>
        <begin position="383"/>
        <end position="402"/>
    </location>
</feature>
<dbReference type="KEGG" id="csol:105361676"/>
<dbReference type="Pfam" id="PF09746">
    <property type="entry name" value="Membralin"/>
    <property type="match status" value="1"/>
</dbReference>
<dbReference type="GO" id="GO:1904294">
    <property type="term" value="P:positive regulation of ERAD pathway"/>
    <property type="evidence" value="ECO:0007669"/>
    <property type="project" value="TreeGrafter"/>
</dbReference>
<gene>
    <name evidence="3" type="primary">LOC105361676</name>
</gene>
<reference evidence="3" key="1">
    <citation type="submission" date="2025-08" db="UniProtKB">
        <authorList>
            <consortium name="RefSeq"/>
        </authorList>
    </citation>
    <scope>IDENTIFICATION</scope>
</reference>
<name>A0AAJ6YFR5_9HYME</name>
<dbReference type="AlphaFoldDB" id="A0AAJ6YFR5"/>
<keyword evidence="1" id="KW-0472">Membrane</keyword>
<protein>
    <submittedName>
        <fullName evidence="3">Membralin</fullName>
    </submittedName>
</protein>
<keyword evidence="2" id="KW-1185">Reference proteome</keyword>
<feature type="transmembrane region" description="Helical" evidence="1">
    <location>
        <begin position="422"/>
        <end position="443"/>
    </location>
</feature>